<evidence type="ECO:0000256" key="4">
    <source>
        <dbReference type="ARBA" id="ARBA00022679"/>
    </source>
</evidence>
<name>A0A0B9AE45_BRELN</name>
<evidence type="ECO:0000256" key="7">
    <source>
        <dbReference type="ARBA" id="ARBA00037904"/>
    </source>
</evidence>
<evidence type="ECO:0000256" key="6">
    <source>
        <dbReference type="ARBA" id="ARBA00037281"/>
    </source>
</evidence>
<keyword evidence="2" id="KW-1003">Cell membrane</keyword>
<dbReference type="GO" id="GO:0005886">
    <property type="term" value="C:plasma membrane"/>
    <property type="evidence" value="ECO:0007669"/>
    <property type="project" value="UniProtKB-SubCell"/>
</dbReference>
<evidence type="ECO:0000256" key="1">
    <source>
        <dbReference type="ARBA" id="ARBA00004236"/>
    </source>
</evidence>
<dbReference type="EMBL" id="JTJZ01000013">
    <property type="protein sequence ID" value="KHS53829.1"/>
    <property type="molecule type" value="Genomic_DNA"/>
</dbReference>
<accession>A0A0B9AE45</accession>
<dbReference type="AlphaFoldDB" id="A0A0B9AE45"/>
<dbReference type="PANTHER" id="PTHR43646">
    <property type="entry name" value="GLYCOSYLTRANSFERASE"/>
    <property type="match status" value="1"/>
</dbReference>
<proteinExistence type="inferred from homology"/>
<keyword evidence="5" id="KW-0472">Membrane</keyword>
<evidence type="ECO:0000256" key="3">
    <source>
        <dbReference type="ARBA" id="ARBA00022676"/>
    </source>
</evidence>
<keyword evidence="4 11" id="KW-0808">Transferase</keyword>
<reference evidence="11 12" key="1">
    <citation type="submission" date="2014-11" db="EMBL/GenBank/DDBJ databases">
        <title>Draft Genome Sequence of Brevibacterium linens AE038-8.</title>
        <authorList>
            <person name="Maizel D."/>
            <person name="Utturkar S.M."/>
            <person name="Brown S.D."/>
            <person name="Ferrero M."/>
            <person name="Rosen B.P."/>
        </authorList>
    </citation>
    <scope>NUCLEOTIDE SEQUENCE [LARGE SCALE GENOMIC DNA]</scope>
    <source>
        <strain evidence="11 12">AE038-8</strain>
    </source>
</reference>
<comment type="similarity">
    <text evidence="8">Belongs to the glycosyltransferase 2 family. CrtQ subfamily.</text>
</comment>
<comment type="subcellular location">
    <subcellularLocation>
        <location evidence="1">Cell membrane</location>
    </subcellularLocation>
</comment>
<evidence type="ECO:0000313" key="12">
    <source>
        <dbReference type="Proteomes" id="UP000031488"/>
    </source>
</evidence>
<evidence type="ECO:0000256" key="9">
    <source>
        <dbReference type="ARBA" id="ARBA00040345"/>
    </source>
</evidence>
<evidence type="ECO:0000256" key="8">
    <source>
        <dbReference type="ARBA" id="ARBA00038120"/>
    </source>
</evidence>
<dbReference type="InterPro" id="IPR001173">
    <property type="entry name" value="Glyco_trans_2-like"/>
</dbReference>
<dbReference type="GO" id="GO:0016757">
    <property type="term" value="F:glycosyltransferase activity"/>
    <property type="evidence" value="ECO:0007669"/>
    <property type="project" value="UniProtKB-KW"/>
</dbReference>
<dbReference type="OrthoDB" id="9777873at2"/>
<comment type="function">
    <text evidence="6">Catalyzes the glycosylation of 4,4'-diaponeurosporenoate, i.e. the esterification of glucose at the C1'' position with the carboxyl group of 4,4'-diaponeurosporenic acid, to form glycosyl-4,4'-diaponeurosporenoate. This is a step in the biosynthesis of staphyloxanthin, an orange pigment present in most staphylococci strains.</text>
</comment>
<feature type="domain" description="Glycosyltransferase 2-like" evidence="10">
    <location>
        <begin position="7"/>
        <end position="142"/>
    </location>
</feature>
<comment type="caution">
    <text evidence="11">The sequence shown here is derived from an EMBL/GenBank/DDBJ whole genome shotgun (WGS) entry which is preliminary data.</text>
</comment>
<dbReference type="Gene3D" id="3.90.550.10">
    <property type="entry name" value="Spore Coat Polysaccharide Biosynthesis Protein SpsA, Chain A"/>
    <property type="match status" value="1"/>
</dbReference>
<sequence length="236" mass="25254">MITHLGIVIPAHNEQDEILGCLDSVAQACVQVPDGLAPLSTRILVVADACSDETVSRVADFAEQHPQVTILETSLKNVGSARNFAWNHFKQVVEADRDVNFDLTWIAFTDADSRVPTHWLTTHLAMAEAGSDCLVGTVSPRPDTGSAALIAKWHSHHTLLEDHPHVFGANLGIRGSYLNIIGGMPQLPLGEDAATVAAVLAAGGNVRRTDTCRVLTSARLEGRAEGGFSSFMQSLL</sequence>
<evidence type="ECO:0000259" key="10">
    <source>
        <dbReference type="Pfam" id="PF00535"/>
    </source>
</evidence>
<dbReference type="Proteomes" id="UP000031488">
    <property type="component" value="Unassembled WGS sequence"/>
</dbReference>
<keyword evidence="12" id="KW-1185">Reference proteome</keyword>
<dbReference type="RefSeq" id="WP_039206920.1">
    <property type="nucleotide sequence ID" value="NZ_JTJZ01000013.1"/>
</dbReference>
<comment type="pathway">
    <text evidence="7">Carotenoid biosynthesis; staphyloxanthin biosynthesis; staphyloxanthin from farnesyl diphosphate: step 4/5.</text>
</comment>
<keyword evidence="3" id="KW-0328">Glycosyltransferase</keyword>
<evidence type="ECO:0000256" key="2">
    <source>
        <dbReference type="ARBA" id="ARBA00022475"/>
    </source>
</evidence>
<protein>
    <recommendedName>
        <fullName evidence="9">4,4'-diaponeurosporenoate glycosyltransferase</fullName>
    </recommendedName>
</protein>
<dbReference type="PANTHER" id="PTHR43646:SF2">
    <property type="entry name" value="GLYCOSYLTRANSFERASE 2-LIKE DOMAIN-CONTAINING PROTEIN"/>
    <property type="match status" value="1"/>
</dbReference>
<dbReference type="PATRIC" id="fig|1703.6.peg.467"/>
<dbReference type="SUPFAM" id="SSF53448">
    <property type="entry name" value="Nucleotide-diphospho-sugar transferases"/>
    <property type="match status" value="1"/>
</dbReference>
<gene>
    <name evidence="11" type="ORF">AE0388_0584</name>
</gene>
<dbReference type="InterPro" id="IPR029044">
    <property type="entry name" value="Nucleotide-diphossugar_trans"/>
</dbReference>
<evidence type="ECO:0000256" key="5">
    <source>
        <dbReference type="ARBA" id="ARBA00023136"/>
    </source>
</evidence>
<organism evidence="11 12">
    <name type="scientific">Brevibacterium linens</name>
    <dbReference type="NCBI Taxonomy" id="1703"/>
    <lineage>
        <taxon>Bacteria</taxon>
        <taxon>Bacillati</taxon>
        <taxon>Actinomycetota</taxon>
        <taxon>Actinomycetes</taxon>
        <taxon>Micrococcales</taxon>
        <taxon>Brevibacteriaceae</taxon>
        <taxon>Brevibacterium</taxon>
    </lineage>
</organism>
<evidence type="ECO:0000313" key="11">
    <source>
        <dbReference type="EMBL" id="KHS53829.1"/>
    </source>
</evidence>
<dbReference type="Pfam" id="PF00535">
    <property type="entry name" value="Glycos_transf_2"/>
    <property type="match status" value="1"/>
</dbReference>